<dbReference type="PROSITE" id="PS50893">
    <property type="entry name" value="ABC_TRANSPORTER_2"/>
    <property type="match status" value="1"/>
</dbReference>
<dbReference type="PANTHER" id="PTHR43335">
    <property type="entry name" value="ABC TRANSPORTER, ATP-BINDING PROTEIN"/>
    <property type="match status" value="1"/>
</dbReference>
<evidence type="ECO:0000256" key="4">
    <source>
        <dbReference type="ARBA" id="ARBA00022840"/>
    </source>
</evidence>
<dbReference type="InterPro" id="IPR003593">
    <property type="entry name" value="AAA+_ATPase"/>
</dbReference>
<sequence length="295" mass="32028">MSVLQTTSLTKVYNKTLRAVDDLNLRIEKGNIYGILGPNGSGKTTTLGMTLGIIHPTSGSYTWFDEAPSAAARQRIGAILETPNFYPYMNAQKNLEIMAHIKRSDPKQIPELIDLVGLTGRVDSPFTAYSLGMKQRLAIAGALIGDPEVLIFDEPTNGLDPQGIVEVRNLLIEIGARGKTILLASHIIDEVEKVCNHVAILKYGDLIAAGSVSEILGGEPIIEVSAPDLEQLKSVLSQLSFVTDLKEDGPILALKMKAETTATDLNKALFDKGIVLSHLHVRKKSLEAEFLERTS</sequence>
<accession>A0A6S6S9K7</accession>
<name>A0A6S6S9K7_9BACT</name>
<evidence type="ECO:0000256" key="3">
    <source>
        <dbReference type="ARBA" id="ARBA00022741"/>
    </source>
</evidence>
<dbReference type="SUPFAM" id="SSF52540">
    <property type="entry name" value="P-loop containing nucleoside triphosphate hydrolases"/>
    <property type="match status" value="1"/>
</dbReference>
<organism evidence="6">
    <name type="scientific">uncultured Aureispira sp</name>
    <dbReference type="NCBI Taxonomy" id="1331704"/>
    <lineage>
        <taxon>Bacteria</taxon>
        <taxon>Pseudomonadati</taxon>
        <taxon>Bacteroidota</taxon>
        <taxon>Saprospiria</taxon>
        <taxon>Saprospirales</taxon>
        <taxon>Saprospiraceae</taxon>
        <taxon>Aureispira</taxon>
        <taxon>environmental samples</taxon>
    </lineage>
</organism>
<evidence type="ECO:0000259" key="5">
    <source>
        <dbReference type="PROSITE" id="PS50893"/>
    </source>
</evidence>
<dbReference type="InterPro" id="IPR003439">
    <property type="entry name" value="ABC_transporter-like_ATP-bd"/>
</dbReference>
<dbReference type="PROSITE" id="PS00211">
    <property type="entry name" value="ABC_TRANSPORTER_1"/>
    <property type="match status" value="1"/>
</dbReference>
<evidence type="ECO:0000256" key="1">
    <source>
        <dbReference type="ARBA" id="ARBA00005417"/>
    </source>
</evidence>
<dbReference type="InterPro" id="IPR027417">
    <property type="entry name" value="P-loop_NTPase"/>
</dbReference>
<keyword evidence="4 6" id="KW-0067">ATP-binding</keyword>
<dbReference type="EMBL" id="CACVAQ010000027">
    <property type="protein sequence ID" value="CAA6799313.1"/>
    <property type="molecule type" value="Genomic_DNA"/>
</dbReference>
<dbReference type="SMART" id="SM00382">
    <property type="entry name" value="AAA"/>
    <property type="match status" value="1"/>
</dbReference>
<evidence type="ECO:0000256" key="2">
    <source>
        <dbReference type="ARBA" id="ARBA00022448"/>
    </source>
</evidence>
<dbReference type="InterPro" id="IPR017871">
    <property type="entry name" value="ABC_transporter-like_CS"/>
</dbReference>
<keyword evidence="3" id="KW-0547">Nucleotide-binding</keyword>
<dbReference type="GO" id="GO:0016887">
    <property type="term" value="F:ATP hydrolysis activity"/>
    <property type="evidence" value="ECO:0007669"/>
    <property type="project" value="InterPro"/>
</dbReference>
<dbReference type="AlphaFoldDB" id="A0A6S6S9K7"/>
<evidence type="ECO:0000313" key="6">
    <source>
        <dbReference type="EMBL" id="CAA6799313.1"/>
    </source>
</evidence>
<reference evidence="6" key="1">
    <citation type="submission" date="2020-01" db="EMBL/GenBank/DDBJ databases">
        <authorList>
            <person name="Meier V. D."/>
            <person name="Meier V D."/>
        </authorList>
    </citation>
    <scope>NUCLEOTIDE SEQUENCE</scope>
    <source>
        <strain evidence="6">HLG_WM_MAG_10</strain>
    </source>
</reference>
<comment type="similarity">
    <text evidence="1">Belongs to the ABC transporter superfamily.</text>
</comment>
<dbReference type="Pfam" id="PF00005">
    <property type="entry name" value="ABC_tran"/>
    <property type="match status" value="1"/>
</dbReference>
<dbReference type="Gene3D" id="3.40.50.300">
    <property type="entry name" value="P-loop containing nucleotide triphosphate hydrolases"/>
    <property type="match status" value="1"/>
</dbReference>
<dbReference type="GO" id="GO:0005524">
    <property type="term" value="F:ATP binding"/>
    <property type="evidence" value="ECO:0007669"/>
    <property type="project" value="UniProtKB-KW"/>
</dbReference>
<keyword evidence="2" id="KW-0813">Transport</keyword>
<feature type="domain" description="ABC transporter" evidence="5">
    <location>
        <begin position="4"/>
        <end position="228"/>
    </location>
</feature>
<proteinExistence type="inferred from homology"/>
<protein>
    <submittedName>
        <fullName evidence="6">ABC transporter ATP-binding protein</fullName>
    </submittedName>
</protein>
<gene>
    <name evidence="6" type="ORF">HELGO_WM29179</name>
</gene>